<evidence type="ECO:0000313" key="2">
    <source>
        <dbReference type="Proteomes" id="UP000186102"/>
    </source>
</evidence>
<sequence>MNLDIVMGFEIIKTAYEKKNEEQLWQQYTLDYTSMDEKNFLTFEQYKAKAFKVAVKVDKKQILMDAELIRKADQADRLKPISVL</sequence>
<dbReference type="OrthoDB" id="2991139at2"/>
<proteinExistence type="predicted"/>
<dbReference type="EMBL" id="MLBF01000056">
    <property type="protein sequence ID" value="OLN27523.1"/>
    <property type="molecule type" value="Genomic_DNA"/>
</dbReference>
<reference evidence="1 2" key="1">
    <citation type="submission" date="2016-09" db="EMBL/GenBank/DDBJ databases">
        <title>Complete genome of Desulfosporosinus sp. OL.</title>
        <authorList>
            <person name="Mardanov A."/>
            <person name="Beletsky A."/>
            <person name="Panova A."/>
            <person name="Karnachuk O."/>
            <person name="Ravin N."/>
        </authorList>
    </citation>
    <scope>NUCLEOTIDE SEQUENCE [LARGE SCALE GENOMIC DNA]</scope>
    <source>
        <strain evidence="1 2">OL</strain>
    </source>
</reference>
<organism evidence="1 2">
    <name type="scientific">Desulfosporosinus metallidurans</name>
    <dbReference type="NCBI Taxonomy" id="1888891"/>
    <lineage>
        <taxon>Bacteria</taxon>
        <taxon>Bacillati</taxon>
        <taxon>Bacillota</taxon>
        <taxon>Clostridia</taxon>
        <taxon>Eubacteriales</taxon>
        <taxon>Desulfitobacteriaceae</taxon>
        <taxon>Desulfosporosinus</taxon>
    </lineage>
</organism>
<comment type="caution">
    <text evidence="1">The sequence shown here is derived from an EMBL/GenBank/DDBJ whole genome shotgun (WGS) entry which is preliminary data.</text>
</comment>
<dbReference type="STRING" id="1888891.DSOL_4495"/>
<dbReference type="AlphaFoldDB" id="A0A1Q8QJJ7"/>
<protein>
    <submittedName>
        <fullName evidence="1">Uncharacterized protein</fullName>
    </submittedName>
</protein>
<keyword evidence="2" id="KW-1185">Reference proteome</keyword>
<accession>A0A1Q8QJJ7</accession>
<evidence type="ECO:0000313" key="1">
    <source>
        <dbReference type="EMBL" id="OLN27523.1"/>
    </source>
</evidence>
<gene>
    <name evidence="1" type="ORF">DSOL_4495</name>
</gene>
<dbReference type="Proteomes" id="UP000186102">
    <property type="component" value="Unassembled WGS sequence"/>
</dbReference>
<dbReference type="RefSeq" id="WP_083642900.1">
    <property type="nucleotide sequence ID" value="NZ_MLBF01000056.1"/>
</dbReference>
<name>A0A1Q8QJJ7_9FIRM</name>